<feature type="region of interest" description="Disordered" evidence="1">
    <location>
        <begin position="69"/>
        <end position="118"/>
    </location>
</feature>
<comment type="caution">
    <text evidence="2">The sequence shown here is derived from an EMBL/GenBank/DDBJ whole genome shotgun (WGS) entry which is preliminary data.</text>
</comment>
<proteinExistence type="predicted"/>
<gene>
    <name evidence="2" type="ORF">E2562_029374</name>
</gene>
<accession>A0A6G1C1E0</accession>
<feature type="compositionally biased region" description="Low complexity" evidence="1">
    <location>
        <begin position="103"/>
        <end position="118"/>
    </location>
</feature>
<dbReference type="EMBL" id="SPHZ02000011">
    <property type="protein sequence ID" value="KAF0893694.1"/>
    <property type="molecule type" value="Genomic_DNA"/>
</dbReference>
<feature type="region of interest" description="Disordered" evidence="1">
    <location>
        <begin position="25"/>
        <end position="56"/>
    </location>
</feature>
<sequence>MRSMRCFELVRRLSSPATRLLDPESASALGSAASTTALAPLPIRSSSTGHTAAGPRVRLHPRLGRIHHRAGAAPYPLQQRHLHRRSDASAVEPSTSAPPGFWSPIPITSRPRSSPGSS</sequence>
<evidence type="ECO:0000313" key="2">
    <source>
        <dbReference type="EMBL" id="KAF0893694.1"/>
    </source>
</evidence>
<dbReference type="Proteomes" id="UP000479710">
    <property type="component" value="Unassembled WGS sequence"/>
</dbReference>
<reference evidence="2 3" key="1">
    <citation type="submission" date="2019-11" db="EMBL/GenBank/DDBJ databases">
        <title>Whole genome sequence of Oryza granulata.</title>
        <authorList>
            <person name="Li W."/>
        </authorList>
    </citation>
    <scope>NUCLEOTIDE SEQUENCE [LARGE SCALE GENOMIC DNA]</scope>
    <source>
        <strain evidence="3">cv. Menghai</strain>
        <tissue evidence="2">Leaf</tissue>
    </source>
</reference>
<feature type="compositionally biased region" description="Low complexity" evidence="1">
    <location>
        <begin position="25"/>
        <end position="39"/>
    </location>
</feature>
<name>A0A6G1C1E0_9ORYZ</name>
<organism evidence="2 3">
    <name type="scientific">Oryza meyeriana var. granulata</name>
    <dbReference type="NCBI Taxonomy" id="110450"/>
    <lineage>
        <taxon>Eukaryota</taxon>
        <taxon>Viridiplantae</taxon>
        <taxon>Streptophyta</taxon>
        <taxon>Embryophyta</taxon>
        <taxon>Tracheophyta</taxon>
        <taxon>Spermatophyta</taxon>
        <taxon>Magnoliopsida</taxon>
        <taxon>Liliopsida</taxon>
        <taxon>Poales</taxon>
        <taxon>Poaceae</taxon>
        <taxon>BOP clade</taxon>
        <taxon>Oryzoideae</taxon>
        <taxon>Oryzeae</taxon>
        <taxon>Oryzinae</taxon>
        <taxon>Oryza</taxon>
        <taxon>Oryza meyeriana</taxon>
    </lineage>
</organism>
<dbReference type="AlphaFoldDB" id="A0A6G1C1E0"/>
<evidence type="ECO:0000256" key="1">
    <source>
        <dbReference type="SAM" id="MobiDB-lite"/>
    </source>
</evidence>
<protein>
    <submittedName>
        <fullName evidence="2">Uncharacterized protein</fullName>
    </submittedName>
</protein>
<keyword evidence="3" id="KW-1185">Reference proteome</keyword>
<evidence type="ECO:0000313" key="3">
    <source>
        <dbReference type="Proteomes" id="UP000479710"/>
    </source>
</evidence>